<reference evidence="2" key="1">
    <citation type="submission" date="2020-05" db="EMBL/GenBank/DDBJ databases">
        <title>WGS assembly of Panicum virgatum.</title>
        <authorList>
            <person name="Lovell J.T."/>
            <person name="Jenkins J."/>
            <person name="Shu S."/>
            <person name="Juenger T.E."/>
            <person name="Schmutz J."/>
        </authorList>
    </citation>
    <scope>NUCLEOTIDE SEQUENCE</scope>
    <source>
        <strain evidence="2">AP13</strain>
    </source>
</reference>
<gene>
    <name evidence="2" type="ORF">PVAP13_5NG257662</name>
</gene>
<comment type="caution">
    <text evidence="2">The sequence shown here is derived from an EMBL/GenBank/DDBJ whole genome shotgun (WGS) entry which is preliminary data.</text>
</comment>
<proteinExistence type="predicted"/>
<dbReference type="Proteomes" id="UP000823388">
    <property type="component" value="Chromosome 5N"/>
</dbReference>
<dbReference type="EMBL" id="CM029046">
    <property type="protein sequence ID" value="KAG2589545.1"/>
    <property type="molecule type" value="Genomic_DNA"/>
</dbReference>
<evidence type="ECO:0000256" key="1">
    <source>
        <dbReference type="SAM" id="Phobius"/>
    </source>
</evidence>
<dbReference type="AlphaFoldDB" id="A0A8T0RWU4"/>
<accession>A0A8T0RWU4</accession>
<keyword evidence="3" id="KW-1185">Reference proteome</keyword>
<protein>
    <submittedName>
        <fullName evidence="2">Uncharacterized protein</fullName>
    </submittedName>
</protein>
<organism evidence="2 3">
    <name type="scientific">Panicum virgatum</name>
    <name type="common">Blackwell switchgrass</name>
    <dbReference type="NCBI Taxonomy" id="38727"/>
    <lineage>
        <taxon>Eukaryota</taxon>
        <taxon>Viridiplantae</taxon>
        <taxon>Streptophyta</taxon>
        <taxon>Embryophyta</taxon>
        <taxon>Tracheophyta</taxon>
        <taxon>Spermatophyta</taxon>
        <taxon>Magnoliopsida</taxon>
        <taxon>Liliopsida</taxon>
        <taxon>Poales</taxon>
        <taxon>Poaceae</taxon>
        <taxon>PACMAD clade</taxon>
        <taxon>Panicoideae</taxon>
        <taxon>Panicodae</taxon>
        <taxon>Paniceae</taxon>
        <taxon>Panicinae</taxon>
        <taxon>Panicum</taxon>
        <taxon>Panicum sect. Hiantes</taxon>
    </lineage>
</organism>
<name>A0A8T0RWU4_PANVG</name>
<evidence type="ECO:0000313" key="2">
    <source>
        <dbReference type="EMBL" id="KAG2589545.1"/>
    </source>
</evidence>
<keyword evidence="1" id="KW-0472">Membrane</keyword>
<evidence type="ECO:0000313" key="3">
    <source>
        <dbReference type="Proteomes" id="UP000823388"/>
    </source>
</evidence>
<feature type="transmembrane region" description="Helical" evidence="1">
    <location>
        <begin position="58"/>
        <end position="79"/>
    </location>
</feature>
<sequence>MYMSLCIFDRISDQPQAFFLSFFNPSSMGEQQFSVFFYGSSWIRRSTNDKPTRTNELAAVWFMVAWLVSLLGLGSWLGAPVRFPARDGSLLPPVHTVSFAVQVVRRGRSWLPGGFCLYETGGSAIKKHRQEQNKC</sequence>
<keyword evidence="1" id="KW-1133">Transmembrane helix</keyword>
<keyword evidence="1" id="KW-0812">Transmembrane</keyword>